<protein>
    <submittedName>
        <fullName evidence="3">Unannotated protein</fullName>
    </submittedName>
</protein>
<evidence type="ECO:0000259" key="2">
    <source>
        <dbReference type="Pfam" id="PF13672"/>
    </source>
</evidence>
<reference evidence="3" key="1">
    <citation type="submission" date="2020-05" db="EMBL/GenBank/DDBJ databases">
        <authorList>
            <person name="Chiriac C."/>
            <person name="Salcher M."/>
            <person name="Ghai R."/>
            <person name="Kavagutti S V."/>
        </authorList>
    </citation>
    <scope>NUCLEOTIDE SEQUENCE</scope>
</reference>
<dbReference type="EMBL" id="CAEZVQ010000005">
    <property type="protein sequence ID" value="CAB4627189.1"/>
    <property type="molecule type" value="Genomic_DNA"/>
</dbReference>
<feature type="region of interest" description="Disordered" evidence="1">
    <location>
        <begin position="53"/>
        <end position="145"/>
    </location>
</feature>
<evidence type="ECO:0000256" key="1">
    <source>
        <dbReference type="SAM" id="MobiDB-lite"/>
    </source>
</evidence>
<dbReference type="InterPro" id="IPR001932">
    <property type="entry name" value="PPM-type_phosphatase-like_dom"/>
</dbReference>
<gene>
    <name evidence="3" type="ORF">UFOPK2086_00108</name>
</gene>
<dbReference type="AlphaFoldDB" id="A0A6J6ISR2"/>
<dbReference type="Pfam" id="PF13672">
    <property type="entry name" value="PP2C_2"/>
    <property type="match status" value="1"/>
</dbReference>
<evidence type="ECO:0000313" key="3">
    <source>
        <dbReference type="EMBL" id="CAB4627189.1"/>
    </source>
</evidence>
<accession>A0A6J6ISR2</accession>
<dbReference type="CDD" id="cd22249">
    <property type="entry name" value="UDM1_RNF168_RNF169-like"/>
    <property type="match status" value="1"/>
</dbReference>
<feature type="domain" description="PPM-type phosphatase" evidence="2">
    <location>
        <begin position="224"/>
        <end position="403"/>
    </location>
</feature>
<organism evidence="3">
    <name type="scientific">freshwater metagenome</name>
    <dbReference type="NCBI Taxonomy" id="449393"/>
    <lineage>
        <taxon>unclassified sequences</taxon>
        <taxon>metagenomes</taxon>
        <taxon>ecological metagenomes</taxon>
    </lineage>
</organism>
<dbReference type="SUPFAM" id="SSF81606">
    <property type="entry name" value="PP2C-like"/>
    <property type="match status" value="1"/>
</dbReference>
<dbReference type="InterPro" id="IPR036457">
    <property type="entry name" value="PPM-type-like_dom_sf"/>
</dbReference>
<sequence length="454" mass="48918">MFGRRQDKDNKPVFIDKEQLDADYEEKLKQLDRDEQKFAKEQKKADELIQQAEEVRKKQEARRLEIDEQRLRHEAEEAKRKAKKDAEALSKNPQPKEPAPLVIAPVDSDSLGAESEPPVAPREPLVIPPVSESSTPVPDATENVVSPVIGSSPSIFFRTPWSKTEKPLHGLSMNGYAGDVHCDAGTFGKIASVGATLRGLKHQVPDKASGAAGQNEDWFSTFCAVSADGAKYVVSVVCDGLSSASYSWYGARRTSTLLGRDVAAGIALLTEVNSRTLQSVVDNSLAEQASTLMTWNALEYGAPQVAPSEVDPVALGCTVTLAVVCADPDSNGSHAIVAGNVGDSPVFNLSKGAWRKVSPPDIDSGDILDTKTHAFPRHTECALVDDVLAQGECVLMTSDGVGNFILRNGMTLALGGYLSTRWNAPIGVLTFLNQLNFDLTTADDDRTAVAFWPA</sequence>
<name>A0A6J6ISR2_9ZZZZ</name>
<proteinExistence type="predicted"/>
<dbReference type="Gene3D" id="3.60.40.10">
    <property type="entry name" value="PPM-type phosphatase domain"/>
    <property type="match status" value="1"/>
</dbReference>
<feature type="compositionally biased region" description="Basic and acidic residues" evidence="1">
    <location>
        <begin position="53"/>
        <end position="88"/>
    </location>
</feature>